<feature type="repeat" description="ANK" evidence="6">
    <location>
        <begin position="138"/>
        <end position="170"/>
    </location>
</feature>
<dbReference type="PROSITE" id="PS50297">
    <property type="entry name" value="ANK_REP_REGION"/>
    <property type="match status" value="7"/>
</dbReference>
<dbReference type="SUPFAM" id="SSF48403">
    <property type="entry name" value="Ankyrin repeat"/>
    <property type="match status" value="1"/>
</dbReference>
<keyword evidence="5 6" id="KW-0040">ANK repeat</keyword>
<dbReference type="PANTHER" id="PTHR24171:SF9">
    <property type="entry name" value="ANKYRIN REPEAT DOMAIN-CONTAINING PROTEIN 39"/>
    <property type="match status" value="1"/>
</dbReference>
<dbReference type="Gene3D" id="1.25.40.20">
    <property type="entry name" value="Ankyrin repeat-containing domain"/>
    <property type="match status" value="3"/>
</dbReference>
<dbReference type="InterPro" id="IPR002893">
    <property type="entry name" value="Znf_MYND"/>
</dbReference>
<dbReference type="EMBL" id="CP151503">
    <property type="protein sequence ID" value="WZN61004.1"/>
    <property type="molecule type" value="Genomic_DNA"/>
</dbReference>
<feature type="repeat" description="ANK" evidence="6">
    <location>
        <begin position="298"/>
        <end position="331"/>
    </location>
</feature>
<reference evidence="9 10" key="1">
    <citation type="submission" date="2024-03" db="EMBL/GenBank/DDBJ databases">
        <title>Complete genome sequence of the green alga Chloropicon roscoffensis RCC1871.</title>
        <authorList>
            <person name="Lemieux C."/>
            <person name="Pombert J.-F."/>
            <person name="Otis C."/>
            <person name="Turmel M."/>
        </authorList>
    </citation>
    <scope>NUCLEOTIDE SEQUENCE [LARGE SCALE GENOMIC DNA]</scope>
    <source>
        <strain evidence="9 10">RCC1871</strain>
    </source>
</reference>
<feature type="repeat" description="ANK" evidence="6">
    <location>
        <begin position="105"/>
        <end position="137"/>
    </location>
</feature>
<name>A0AAX4P4B5_9CHLO</name>
<dbReference type="SMART" id="SM00248">
    <property type="entry name" value="ANK"/>
    <property type="match status" value="12"/>
</dbReference>
<accession>A0AAX4P4B5</accession>
<feature type="repeat" description="ANK" evidence="6">
    <location>
        <begin position="441"/>
        <end position="473"/>
    </location>
</feature>
<dbReference type="AlphaFoldDB" id="A0AAX4P4B5"/>
<dbReference type="GO" id="GO:0008270">
    <property type="term" value="F:zinc ion binding"/>
    <property type="evidence" value="ECO:0007669"/>
    <property type="project" value="UniProtKB-KW"/>
</dbReference>
<organism evidence="9 10">
    <name type="scientific">Chloropicon roscoffensis</name>
    <dbReference type="NCBI Taxonomy" id="1461544"/>
    <lineage>
        <taxon>Eukaryota</taxon>
        <taxon>Viridiplantae</taxon>
        <taxon>Chlorophyta</taxon>
        <taxon>Chloropicophyceae</taxon>
        <taxon>Chloropicales</taxon>
        <taxon>Chloropicaceae</taxon>
        <taxon>Chloropicon</taxon>
    </lineage>
</organism>
<evidence type="ECO:0000256" key="1">
    <source>
        <dbReference type="ARBA" id="ARBA00022723"/>
    </source>
</evidence>
<dbReference type="Proteomes" id="UP001472866">
    <property type="component" value="Chromosome 03"/>
</dbReference>
<keyword evidence="3 7" id="KW-0863">Zinc-finger</keyword>
<feature type="repeat" description="ANK" evidence="6">
    <location>
        <begin position="339"/>
        <end position="371"/>
    </location>
</feature>
<keyword evidence="1" id="KW-0479">Metal-binding</keyword>
<evidence type="ECO:0000256" key="3">
    <source>
        <dbReference type="ARBA" id="ARBA00022771"/>
    </source>
</evidence>
<evidence type="ECO:0000256" key="4">
    <source>
        <dbReference type="ARBA" id="ARBA00022833"/>
    </source>
</evidence>
<sequence length="607" mass="65844">MGSSKLEREDSDPFKKAMGSDRMVVYSPAVLRSALFNAVVEANVEDVRLCVDRGASVCWRDEGEDSCGLTALQAAICAEGKTRDKAEVVRYLISQGAGVDDVDYVESSALHFCAALGNAELIDLIIKSGACPNARDAEELTPLHLAVNQGHERCVRALLNNWAKVDVSDTDASGSQGGSGGATRVVSVPGASLYIARRGTPLHVSAAADRPSVARILLDEGGATASSSAGPHGCTPLHIACRAGHLEVCELLLSRGADPRARDDSGEEPLHRCAENGDLGIARLLLKGGAEADCANDAGLTPLHVAAALGRREFIEMLVSECGADPNRRCSRVYRDWDGGRTPIHYCAHSGDLNCFLSLVALGADPRAVSSVGWPPLFYACESNAHEIVKWIVQRDAADGVHFVADKGRTALMVAAMHNATESAVAIMEEQPFAARWRDETGRTALHWAAKRGQQEVMEAILKRGGDKGVRDANGATCGELFPNLVRPPPKRQWEEERRGPQGEATWNYRSVMEQTSLRYLKRTMSARRTREIAQERQCNWCKKYSFDALRCAACKTVYYCDGECQRKDWRAGGHRLVCVTQGLEDLVSSEIKAKRSGKGRPRGFLT</sequence>
<evidence type="ECO:0000256" key="7">
    <source>
        <dbReference type="PROSITE-ProRule" id="PRU00134"/>
    </source>
</evidence>
<dbReference type="Pfam" id="PF12796">
    <property type="entry name" value="Ank_2"/>
    <property type="match status" value="4"/>
</dbReference>
<evidence type="ECO:0000256" key="6">
    <source>
        <dbReference type="PROSITE-ProRule" id="PRU00023"/>
    </source>
</evidence>
<feature type="repeat" description="ANK" evidence="6">
    <location>
        <begin position="232"/>
        <end position="264"/>
    </location>
</feature>
<dbReference type="Pfam" id="PF01753">
    <property type="entry name" value="zf-MYND"/>
    <property type="match status" value="1"/>
</dbReference>
<dbReference type="PROSITE" id="PS01360">
    <property type="entry name" value="ZF_MYND_1"/>
    <property type="match status" value="1"/>
</dbReference>
<evidence type="ECO:0000259" key="8">
    <source>
        <dbReference type="PROSITE" id="PS50865"/>
    </source>
</evidence>
<dbReference type="PRINTS" id="PR01415">
    <property type="entry name" value="ANKYRIN"/>
</dbReference>
<keyword evidence="10" id="KW-1185">Reference proteome</keyword>
<feature type="repeat" description="ANK" evidence="6">
    <location>
        <begin position="265"/>
        <end position="297"/>
    </location>
</feature>
<dbReference type="Gene3D" id="6.10.140.2220">
    <property type="match status" value="1"/>
</dbReference>
<evidence type="ECO:0000313" key="9">
    <source>
        <dbReference type="EMBL" id="WZN61004.1"/>
    </source>
</evidence>
<dbReference type="PANTHER" id="PTHR24171">
    <property type="entry name" value="ANKYRIN REPEAT DOMAIN-CONTAINING PROTEIN 39-RELATED"/>
    <property type="match status" value="1"/>
</dbReference>
<evidence type="ECO:0000256" key="5">
    <source>
        <dbReference type="ARBA" id="ARBA00023043"/>
    </source>
</evidence>
<keyword evidence="4" id="KW-0862">Zinc</keyword>
<dbReference type="InterPro" id="IPR036770">
    <property type="entry name" value="Ankyrin_rpt-contain_sf"/>
</dbReference>
<evidence type="ECO:0000313" key="10">
    <source>
        <dbReference type="Proteomes" id="UP001472866"/>
    </source>
</evidence>
<evidence type="ECO:0000256" key="2">
    <source>
        <dbReference type="ARBA" id="ARBA00022737"/>
    </source>
</evidence>
<dbReference type="PROSITE" id="PS50088">
    <property type="entry name" value="ANK_REPEAT"/>
    <property type="match status" value="7"/>
</dbReference>
<proteinExistence type="predicted"/>
<dbReference type="InterPro" id="IPR002110">
    <property type="entry name" value="Ankyrin_rpt"/>
</dbReference>
<dbReference type="SUPFAM" id="SSF144232">
    <property type="entry name" value="HIT/MYND zinc finger-like"/>
    <property type="match status" value="1"/>
</dbReference>
<dbReference type="PROSITE" id="PS50865">
    <property type="entry name" value="ZF_MYND_2"/>
    <property type="match status" value="1"/>
</dbReference>
<keyword evidence="2" id="KW-0677">Repeat</keyword>
<protein>
    <submittedName>
        <fullName evidence="9">Ankyrin</fullName>
    </submittedName>
</protein>
<gene>
    <name evidence="9" type="ORF">HKI87_03g25380</name>
</gene>
<feature type="domain" description="MYND-type" evidence="8">
    <location>
        <begin position="539"/>
        <end position="579"/>
    </location>
</feature>